<evidence type="ECO:0000313" key="2">
    <source>
        <dbReference type="EMBL" id="KAA1255242.1"/>
    </source>
</evidence>
<gene>
    <name evidence="2" type="ORF">F0M16_08480</name>
</gene>
<keyword evidence="1" id="KW-0812">Transmembrane</keyword>
<organism evidence="2 3">
    <name type="scientific">Vibrio cholerae</name>
    <dbReference type="NCBI Taxonomy" id="666"/>
    <lineage>
        <taxon>Bacteria</taxon>
        <taxon>Pseudomonadati</taxon>
        <taxon>Pseudomonadota</taxon>
        <taxon>Gammaproteobacteria</taxon>
        <taxon>Vibrionales</taxon>
        <taxon>Vibrionaceae</taxon>
        <taxon>Vibrio</taxon>
    </lineage>
</organism>
<protein>
    <submittedName>
        <fullName evidence="2">Uncharacterized protein</fullName>
    </submittedName>
</protein>
<evidence type="ECO:0000256" key="1">
    <source>
        <dbReference type="SAM" id="Phobius"/>
    </source>
</evidence>
<reference evidence="2 3" key="1">
    <citation type="submission" date="2019-09" db="EMBL/GenBank/DDBJ databases">
        <authorList>
            <person name="Kritzky A."/>
            <person name="Schelkanova E.Y."/>
            <person name="Alkhova Z.V."/>
            <person name="Smirnova N.I."/>
        </authorList>
    </citation>
    <scope>NUCLEOTIDE SEQUENCE [LARGE SCALE GENOMIC DNA]</scope>
    <source>
        <strain evidence="2 3">M1526</strain>
    </source>
</reference>
<keyword evidence="1" id="KW-0472">Membrane</keyword>
<proteinExistence type="predicted"/>
<comment type="caution">
    <text evidence="2">The sequence shown here is derived from an EMBL/GenBank/DDBJ whole genome shotgun (WGS) entry which is preliminary data.</text>
</comment>
<name>A0A5Q6PK92_VIBCL</name>
<evidence type="ECO:0000313" key="3">
    <source>
        <dbReference type="Proteomes" id="UP000323225"/>
    </source>
</evidence>
<dbReference type="EMBL" id="VUAA01000007">
    <property type="protein sequence ID" value="KAA1255242.1"/>
    <property type="molecule type" value="Genomic_DNA"/>
</dbReference>
<dbReference type="AlphaFoldDB" id="A0A5Q6PK92"/>
<keyword evidence="1" id="KW-1133">Transmembrane helix</keyword>
<accession>A0A5Q6PK92</accession>
<sequence length="150" mass="17189">MSMRNATHAEFVANFKSLNDTVQVAINSKELVNVFVSLEESKTIFPDSLMRHKKNKLIKPLAAYQKHKAFFWAMNFLLLITPLRIFLLATLVFAGVMHLAYKIFKDEVFAHMASSEEFYQKMVDDRVVIVSIADTEAVDESEKSDEKPLD</sequence>
<dbReference type="Proteomes" id="UP000323225">
    <property type="component" value="Unassembled WGS sequence"/>
</dbReference>
<feature type="transmembrane region" description="Helical" evidence="1">
    <location>
        <begin position="69"/>
        <end position="96"/>
    </location>
</feature>